<keyword evidence="2" id="KW-0238">DNA-binding</keyword>
<evidence type="ECO:0000256" key="2">
    <source>
        <dbReference type="ARBA" id="ARBA00023125"/>
    </source>
</evidence>
<dbReference type="InterPro" id="IPR032874">
    <property type="entry name" value="DDE_dom"/>
</dbReference>
<dbReference type="GO" id="GO:0003677">
    <property type="term" value="F:DNA binding"/>
    <property type="evidence" value="ECO:0007669"/>
    <property type="project" value="UniProtKB-KW"/>
</dbReference>
<reference evidence="6" key="1">
    <citation type="journal article" date="2006" name="Proc. Natl. Acad. Sci. U.S.A.">
        <title>The complete genome of Rhodococcus sp. RHA1 provides insights into a catabolic powerhouse.</title>
        <authorList>
            <person name="McLeod M.P."/>
            <person name="Warren R.L."/>
            <person name="Hsiao W.W.L."/>
            <person name="Araki N."/>
            <person name="Myhre M."/>
            <person name="Fernandes C."/>
            <person name="Miyazawa D."/>
            <person name="Wong W."/>
            <person name="Lillquist A.L."/>
            <person name="Wang D."/>
            <person name="Dosanjh M."/>
            <person name="Hara H."/>
            <person name="Petrescu A."/>
            <person name="Morin R.D."/>
            <person name="Yang G."/>
            <person name="Stott J.M."/>
            <person name="Schein J.E."/>
            <person name="Shin H."/>
            <person name="Smailus D."/>
            <person name="Siddiqui A.S."/>
            <person name="Marra M.A."/>
            <person name="Jones S.J.M."/>
            <person name="Holt R."/>
            <person name="Brinkman F.S.L."/>
            <person name="Miyauchi K."/>
            <person name="Fukuda M."/>
            <person name="Davies J.E."/>
            <person name="Mohn W.W."/>
            <person name="Eltis L.D."/>
        </authorList>
    </citation>
    <scope>NUCLEOTIDE SEQUENCE [LARGE SCALE GENOMIC DNA]</scope>
    <source>
        <strain evidence="6">RHA1</strain>
    </source>
</reference>
<dbReference type="Proteomes" id="UP000008710">
    <property type="component" value="Plasmid pRHL1"/>
</dbReference>
<accession>Q0RZ53</accession>
<dbReference type="AlphaFoldDB" id="Q0RZ53"/>
<dbReference type="HOGENOM" id="CLU_876833_0_0_11"/>
<dbReference type="EMBL" id="CP000432">
    <property type="protein sequence ID" value="ABG99433.1"/>
    <property type="molecule type" value="Genomic_DNA"/>
</dbReference>
<evidence type="ECO:0000256" key="1">
    <source>
        <dbReference type="ARBA" id="ARBA00022578"/>
    </source>
</evidence>
<dbReference type="KEGG" id="rha:RHA1_ro08389"/>
<keyword evidence="5" id="KW-0614">Plasmid</keyword>
<organism evidence="5 6">
    <name type="scientific">Rhodococcus jostii (strain RHA1)</name>
    <dbReference type="NCBI Taxonomy" id="101510"/>
    <lineage>
        <taxon>Bacteria</taxon>
        <taxon>Bacillati</taxon>
        <taxon>Actinomycetota</taxon>
        <taxon>Actinomycetes</taxon>
        <taxon>Mycobacteriales</taxon>
        <taxon>Nocardiaceae</taxon>
        <taxon>Rhodococcus</taxon>
    </lineage>
</organism>
<dbReference type="GO" id="GO:0006310">
    <property type="term" value="P:DNA recombination"/>
    <property type="evidence" value="ECO:0007669"/>
    <property type="project" value="UniProtKB-KW"/>
</dbReference>
<dbReference type="InterPro" id="IPR012337">
    <property type="entry name" value="RNaseH-like_sf"/>
</dbReference>
<geneLocation type="plasmid" evidence="5 6">
    <name>pRHL1</name>
</geneLocation>
<feature type="domain" description="DDE" evidence="4">
    <location>
        <begin position="75"/>
        <end position="172"/>
    </location>
</feature>
<name>Q0RZ53_RHOJR</name>
<evidence type="ECO:0000313" key="6">
    <source>
        <dbReference type="Proteomes" id="UP000008710"/>
    </source>
</evidence>
<dbReference type="PANTHER" id="PTHR35528:SF3">
    <property type="entry name" value="BLL1675 PROTEIN"/>
    <property type="match status" value="1"/>
</dbReference>
<dbReference type="GO" id="GO:0032196">
    <property type="term" value="P:transposition"/>
    <property type="evidence" value="ECO:0007669"/>
    <property type="project" value="UniProtKB-KW"/>
</dbReference>
<protein>
    <submittedName>
        <fullName evidence="5">Transposase</fullName>
    </submittedName>
</protein>
<keyword evidence="1" id="KW-0815">Transposition</keyword>
<dbReference type="PANTHER" id="PTHR35528">
    <property type="entry name" value="BLL1675 PROTEIN"/>
    <property type="match status" value="1"/>
</dbReference>
<gene>
    <name evidence="5" type="ordered locus">RHA1_ro08389</name>
</gene>
<dbReference type="Pfam" id="PF13610">
    <property type="entry name" value="DDE_Tnp_IS240"/>
    <property type="match status" value="1"/>
</dbReference>
<sequence length="317" mass="35952">MAMEASLYKGHRYPVEIISHCVWLYHRFALSLRDISEMMLERGVVVSHETIRRWCAKFGQDFANQLRRRRPRPGDKWHLDEVVIRMNGTQHYLWRAVDQDGNVLDVLVQSRRNAVAAKKFFRKLLKRQCAVPRVLVTDKLGSYQVAHREVMPSVEHRRSRYLNNRAENSHQPAATRAGDETVRLARSGAAVPLGVRRHRRTLSGSATPAHRVRMATRDDRPIGRVERGHRCLCRSLNDATPTGPSLGLILPDPALGPAKLTMPSARWGALSRRRAGHMRRSSDPVIRHSVRDQPCYQSGTTVVAFGYEYTDCGAVAG</sequence>
<dbReference type="SUPFAM" id="SSF53098">
    <property type="entry name" value="Ribonuclease H-like"/>
    <property type="match status" value="1"/>
</dbReference>
<evidence type="ECO:0000256" key="3">
    <source>
        <dbReference type="ARBA" id="ARBA00023172"/>
    </source>
</evidence>
<dbReference type="InterPro" id="IPR052183">
    <property type="entry name" value="IS_Transposase"/>
</dbReference>
<dbReference type="InterPro" id="IPR047930">
    <property type="entry name" value="Transpos_IS6"/>
</dbReference>
<keyword evidence="3" id="KW-0233">DNA recombination</keyword>
<dbReference type="NCBIfam" id="NF033587">
    <property type="entry name" value="transpos_IS6"/>
    <property type="match status" value="1"/>
</dbReference>
<proteinExistence type="predicted"/>
<evidence type="ECO:0000259" key="4">
    <source>
        <dbReference type="Pfam" id="PF13610"/>
    </source>
</evidence>
<evidence type="ECO:0000313" key="5">
    <source>
        <dbReference type="EMBL" id="ABG99433.1"/>
    </source>
</evidence>